<dbReference type="InterPro" id="IPR058541">
    <property type="entry name" value="Ig_TPPC8_1st"/>
</dbReference>
<feature type="domain" description="TPPC8 first Ig-like" evidence="1">
    <location>
        <begin position="2"/>
        <end position="165"/>
    </location>
</feature>
<evidence type="ECO:0000313" key="2">
    <source>
        <dbReference type="EMBL" id="VDP74103.1"/>
    </source>
</evidence>
<keyword evidence="3" id="KW-1185">Reference proteome</keyword>
<dbReference type="Pfam" id="PF24545">
    <property type="entry name" value="Ig_TPPC8_1st"/>
    <property type="match status" value="1"/>
</dbReference>
<organism evidence="2 3">
    <name type="scientific">Schistosoma mattheei</name>
    <dbReference type="NCBI Taxonomy" id="31246"/>
    <lineage>
        <taxon>Eukaryota</taxon>
        <taxon>Metazoa</taxon>
        <taxon>Spiralia</taxon>
        <taxon>Lophotrochozoa</taxon>
        <taxon>Platyhelminthes</taxon>
        <taxon>Trematoda</taxon>
        <taxon>Digenea</taxon>
        <taxon>Strigeidida</taxon>
        <taxon>Schistosomatoidea</taxon>
        <taxon>Schistosomatidae</taxon>
        <taxon>Schistosoma</taxon>
    </lineage>
</organism>
<accession>A0A183PSR2</accession>
<dbReference type="EMBL" id="UZAL01038659">
    <property type="protein sequence ID" value="VDP74103.1"/>
    <property type="molecule type" value="Genomic_DNA"/>
</dbReference>
<proteinExistence type="predicted"/>
<gene>
    <name evidence="2" type="ORF">SMTD_LOCUS17398</name>
</gene>
<evidence type="ECO:0000313" key="3">
    <source>
        <dbReference type="Proteomes" id="UP000269396"/>
    </source>
</evidence>
<evidence type="ECO:0000259" key="1">
    <source>
        <dbReference type="Pfam" id="PF24545"/>
    </source>
</evidence>
<sequence length="254" mass="28713">MRIPLVFTNVHLLWIFKLTNSITESSSCTVNTIDPNIINNSSSHYHLCNNVNNDQVINITNEITTHSNYSYPHHQQERQHEMINQFVSVTDSMCTNLPPHITTNSDSVPTSISERNSVKGKILFNHKTYNSVNDNSMIRLPLDWSITHPVPSLRVFFNSFPSQLYEGQICSVQISLTNSGLIPLTNLRIASNCPGLFAFGSIPYDLSPNKHIHYLSIQVGSGIYERSFTFIVYILCTQQSKLSVFLFGDILAVF</sequence>
<dbReference type="AlphaFoldDB" id="A0A183PSR2"/>
<name>A0A183PSR2_9TREM</name>
<protein>
    <recommendedName>
        <fullName evidence="1">TPPC8 first Ig-like domain-containing protein</fullName>
    </recommendedName>
</protein>
<reference evidence="2 3" key="1">
    <citation type="submission" date="2018-11" db="EMBL/GenBank/DDBJ databases">
        <authorList>
            <consortium name="Pathogen Informatics"/>
        </authorList>
    </citation>
    <scope>NUCLEOTIDE SEQUENCE [LARGE SCALE GENOMIC DNA]</scope>
    <source>
        <strain>Denwood</strain>
        <strain evidence="3">Zambia</strain>
    </source>
</reference>
<dbReference type="Proteomes" id="UP000269396">
    <property type="component" value="Unassembled WGS sequence"/>
</dbReference>